<feature type="transmembrane region" description="Helical" evidence="2">
    <location>
        <begin position="79"/>
        <end position="97"/>
    </location>
</feature>
<dbReference type="EMBL" id="MU070083">
    <property type="protein sequence ID" value="KAF5830055.1"/>
    <property type="molecule type" value="Genomic_DNA"/>
</dbReference>
<dbReference type="Proteomes" id="UP000815325">
    <property type="component" value="Unassembled WGS sequence"/>
</dbReference>
<protein>
    <submittedName>
        <fullName evidence="3">Uncharacterized protein</fullName>
    </submittedName>
</protein>
<comment type="caution">
    <text evidence="3">The sequence shown here is derived from an EMBL/GenBank/DDBJ whole genome shotgun (WGS) entry which is preliminary data.</text>
</comment>
<accession>A0ABQ7G626</accession>
<evidence type="ECO:0000256" key="2">
    <source>
        <dbReference type="SAM" id="Phobius"/>
    </source>
</evidence>
<feature type="compositionally biased region" description="Low complexity" evidence="1">
    <location>
        <begin position="881"/>
        <end position="905"/>
    </location>
</feature>
<sequence>MGLTSGTWSLAEWKHEQCRKVTVVWCALLSTSYASVVWRNPFLANYIPWAMVACLQLSLCLVVTAALKGTPAQLKASISAVWLVRVIGYLMMGFNYLSPGYMAYTAQQHLSVLAGPILFNSIALIHLPKPYLYLGVQACIFVTSYVRLGMPLSRATAQSAGLHLVIILIHHLTERGFRSTFSAVIARQQFQQHPHQQQHRRQGSCKGGLAQTTGAPQAVQEAPFEKVWSSKASEAPPCPASATFSCFGSVKGKENSVTGPHLGTGSGMDGVHGPVGYTVSPCETRVASKGKESEAGVDNTVSMGSTACLALTASEASRDGRRLVSERMRSLVMAGALRAGTGRPRYQMQFQHHKLVLKVPGPAHPKSLPPSALPDLASFIHTRWVVGEAVLRMVLGADAKSWIVQGTTAPSQPEPGMACSIIAANPSLLLPAAPMYTTSADTATTQSAPELFPSSNSTTGLSVTLRAAVCVPAHMSRLRLMGWGEDAAKEAAPEGGSSEGPPEEPLQVLVNVHSHGYVPTSVRILSASPSTSHAAAGNCYEHTVEVAVSLPTATAGSADSTCPCLLTLELWHHDHLLSAHSSSKSCVLMLPSCMPGAVGVVEELQHGLPWSDEGNTDLQEFVRDLGYWVYHNSYRHFASPQGGADGDAAVRAGVGRGPSAWDSGVTLLRQSILWGLPALSSLLVDRLMTLPSAPSAPFARLAHAQMEGCSLTRPAATGAIGPALVSKMDEPREKRSLEEEGDVFSEDGAADVSELGGLLHLALLSPRNSRGMLQAVLEWGLRWGVLCTEGEGGGGSSSSCSGGAAGFAWRWAEPNALGFTPLDILASLPAESEVLDVEVEQPDGSGAVVRARDLPQCCKLHGSNIDSVVCGQKQAQPHPPCGQQQGQCEDRSSISSGTASTSGPSYARQVSLDMLPLEEQPAVRPPKGMAEWVSHLLCLLRASLAGSQQMYGKCTNTTFGSQQVYMESTNTTFGSQQVSAESTSTRYSTPAAATSSAALASPTPCASIQQGGKRSSSTGGFGGGMGALGQSCQQTAATMPVEVVAKGPSPCTAGVDPPFREAEFRAWLNMQVASMTLCWCTFQTLNCMAGMIRVGIAGGLGAFLYELCGYGTFFLAYAFGALMIWKAPQHTEAVCVGIVVCRALGCLMQGMGWLPIITSICTNTGLNLDAVVQILLMSTMEQVRVPWMMPLRALMVVCYGLWYTQAGKLRPWTRAVILNACGLAVNVTLDMRYRHLYTLRLRRMVQPGAGPNALDAKLKQT</sequence>
<evidence type="ECO:0000313" key="3">
    <source>
        <dbReference type="EMBL" id="KAF5830055.1"/>
    </source>
</evidence>
<feature type="transmembrane region" description="Helical" evidence="2">
    <location>
        <begin position="21"/>
        <end position="40"/>
    </location>
</feature>
<keyword evidence="2" id="KW-0472">Membrane</keyword>
<keyword evidence="2" id="KW-0812">Transmembrane</keyword>
<evidence type="ECO:0000256" key="1">
    <source>
        <dbReference type="SAM" id="MobiDB-lite"/>
    </source>
</evidence>
<feature type="transmembrane region" description="Helical" evidence="2">
    <location>
        <begin position="46"/>
        <end position="67"/>
    </location>
</feature>
<feature type="region of interest" description="Disordered" evidence="1">
    <location>
        <begin position="879"/>
        <end position="906"/>
    </location>
</feature>
<feature type="region of interest" description="Disordered" evidence="1">
    <location>
        <begin position="192"/>
        <end position="212"/>
    </location>
</feature>
<feature type="transmembrane region" description="Helical" evidence="2">
    <location>
        <begin position="1189"/>
        <end position="1206"/>
    </location>
</feature>
<name>A0ABQ7G626_DUNSA</name>
<reference evidence="3" key="1">
    <citation type="submission" date="2017-08" db="EMBL/GenBank/DDBJ databases">
        <authorList>
            <person name="Polle J.E."/>
            <person name="Barry K."/>
            <person name="Cushman J."/>
            <person name="Schmutz J."/>
            <person name="Tran D."/>
            <person name="Hathwaick L.T."/>
            <person name="Yim W.C."/>
            <person name="Jenkins J."/>
            <person name="Mckie-Krisberg Z.M."/>
            <person name="Prochnik S."/>
            <person name="Lindquist E."/>
            <person name="Dockter R.B."/>
            <person name="Adam C."/>
            <person name="Molina H."/>
            <person name="Bunkerborg J."/>
            <person name="Jin E."/>
            <person name="Buchheim M."/>
            <person name="Magnuson J."/>
        </authorList>
    </citation>
    <scope>NUCLEOTIDE SEQUENCE</scope>
    <source>
        <strain evidence="3">CCAP 19/18</strain>
    </source>
</reference>
<gene>
    <name evidence="3" type="ORF">DUNSADRAFT_15073</name>
</gene>
<organism evidence="3 4">
    <name type="scientific">Dunaliella salina</name>
    <name type="common">Green alga</name>
    <name type="synonym">Protococcus salinus</name>
    <dbReference type="NCBI Taxonomy" id="3046"/>
    <lineage>
        <taxon>Eukaryota</taxon>
        <taxon>Viridiplantae</taxon>
        <taxon>Chlorophyta</taxon>
        <taxon>core chlorophytes</taxon>
        <taxon>Chlorophyceae</taxon>
        <taxon>CS clade</taxon>
        <taxon>Chlamydomonadales</taxon>
        <taxon>Dunaliellaceae</taxon>
        <taxon>Dunaliella</taxon>
    </lineage>
</organism>
<keyword evidence="4" id="KW-1185">Reference proteome</keyword>
<feature type="transmembrane region" description="Helical" evidence="2">
    <location>
        <begin position="1103"/>
        <end position="1125"/>
    </location>
</feature>
<feature type="transmembrane region" description="Helical" evidence="2">
    <location>
        <begin position="1132"/>
        <end position="1150"/>
    </location>
</feature>
<evidence type="ECO:0000313" key="4">
    <source>
        <dbReference type="Proteomes" id="UP000815325"/>
    </source>
</evidence>
<proteinExistence type="predicted"/>
<keyword evidence="2" id="KW-1133">Transmembrane helix</keyword>